<dbReference type="RefSeq" id="WP_200377477.1">
    <property type="nucleotide sequence ID" value="NZ_NRRU01000001.1"/>
</dbReference>
<dbReference type="SUPFAM" id="SSF54626">
    <property type="entry name" value="Chalcone isomerase"/>
    <property type="match status" value="1"/>
</dbReference>
<dbReference type="Pfam" id="PF16036">
    <property type="entry name" value="Chalcone_3"/>
    <property type="match status" value="1"/>
</dbReference>
<keyword evidence="1" id="KW-0732">Signal</keyword>
<protein>
    <recommendedName>
        <fullName evidence="2">Chalcone isomerase domain-containing protein</fullName>
    </recommendedName>
</protein>
<evidence type="ECO:0000259" key="2">
    <source>
        <dbReference type="Pfam" id="PF16036"/>
    </source>
</evidence>
<dbReference type="InterPro" id="IPR016087">
    <property type="entry name" value="Chalcone_isomerase"/>
</dbReference>
<evidence type="ECO:0000313" key="4">
    <source>
        <dbReference type="Proteomes" id="UP001041814"/>
    </source>
</evidence>
<organism evidence="3 4">
    <name type="scientific">Rubrivivax gelatinosus</name>
    <name type="common">Rhodocyclus gelatinosus</name>
    <name type="synonym">Rhodopseudomonas gelatinosa</name>
    <dbReference type="NCBI Taxonomy" id="28068"/>
    <lineage>
        <taxon>Bacteria</taxon>
        <taxon>Pseudomonadati</taxon>
        <taxon>Pseudomonadota</taxon>
        <taxon>Betaproteobacteria</taxon>
        <taxon>Burkholderiales</taxon>
        <taxon>Sphaerotilaceae</taxon>
        <taxon>Rubrivivax</taxon>
    </lineage>
</organism>
<name>A0ABS1DP28_RUBGE</name>
<dbReference type="Proteomes" id="UP001041814">
    <property type="component" value="Unassembled WGS sequence"/>
</dbReference>
<feature type="chain" id="PRO_5046975111" description="Chalcone isomerase domain-containing protein" evidence="1">
    <location>
        <begin position="23"/>
        <end position="204"/>
    </location>
</feature>
<reference evidence="3" key="1">
    <citation type="submission" date="2017-08" db="EMBL/GenBank/DDBJ databases">
        <authorList>
            <person name="Imhoff J.F."/>
            <person name="Rahn T."/>
            <person name="Kuenzel S."/>
            <person name="Neulinger S.C."/>
        </authorList>
    </citation>
    <scope>NUCLEOTIDE SEQUENCE</scope>
    <source>
        <strain evidence="3">IM 151</strain>
    </source>
</reference>
<dbReference type="InterPro" id="IPR016088">
    <property type="entry name" value="Chalcone_isomerase_3-sand"/>
</dbReference>
<feature type="domain" description="Chalcone isomerase" evidence="2">
    <location>
        <begin position="26"/>
        <end position="193"/>
    </location>
</feature>
<dbReference type="Gene3D" id="3.50.70.10">
    <property type="match status" value="1"/>
</dbReference>
<proteinExistence type="predicted"/>
<dbReference type="EMBL" id="NRRU01000001">
    <property type="protein sequence ID" value="MBK1711213.1"/>
    <property type="molecule type" value="Genomic_DNA"/>
</dbReference>
<reference evidence="3" key="2">
    <citation type="journal article" date="2020" name="Microorganisms">
        <title>Osmotic Adaptation and Compatible Solute Biosynthesis of Phototrophic Bacteria as Revealed from Genome Analyses.</title>
        <authorList>
            <person name="Imhoff J.F."/>
            <person name="Rahn T."/>
            <person name="Kunzel S."/>
            <person name="Keller A."/>
            <person name="Neulinger S.C."/>
        </authorList>
    </citation>
    <scope>NUCLEOTIDE SEQUENCE</scope>
    <source>
        <strain evidence="3">IM 151</strain>
    </source>
</reference>
<accession>A0ABS1DP28</accession>
<gene>
    <name evidence="3" type="ORF">CKO43_00265</name>
</gene>
<feature type="signal peptide" evidence="1">
    <location>
        <begin position="1"/>
        <end position="22"/>
    </location>
</feature>
<evidence type="ECO:0000313" key="3">
    <source>
        <dbReference type="EMBL" id="MBK1711213.1"/>
    </source>
</evidence>
<comment type="caution">
    <text evidence="3">The sequence shown here is derived from an EMBL/GenBank/DDBJ whole genome shotgun (WGS) entry which is preliminary data.</text>
</comment>
<dbReference type="InterPro" id="IPR036298">
    <property type="entry name" value="Chalcone_isomerase_sf"/>
</dbReference>
<sequence length="204" mass="21706">MHLRVLTAFLVTTLLLSSAANSQPAAEPAGVPYPAAASVGGNSLGLNGAGVRYKFVVKVYTAGLYLPQRADTPEAVLAMPGPKRIHVVMLRDIDANELGRLFTRGMEDNAPPQHWLQSIPGTLRMADIFSARKKLLAGDHFSVDFVPGVGTSVLVNGKAASEPIREPEFFTSLLSIWLGPRPADAALKDALLGRATRRGAESGH</sequence>
<evidence type="ECO:0000256" key="1">
    <source>
        <dbReference type="SAM" id="SignalP"/>
    </source>
</evidence>
<keyword evidence="4" id="KW-1185">Reference proteome</keyword>